<dbReference type="NCBIfam" id="NF038196">
    <property type="entry name" value="ferrodoxin_EFR1"/>
    <property type="match status" value="1"/>
</dbReference>
<dbReference type="SUPFAM" id="SSF54862">
    <property type="entry name" value="4Fe-4S ferredoxins"/>
    <property type="match status" value="1"/>
</dbReference>
<dbReference type="Pfam" id="PF13187">
    <property type="entry name" value="Fer4_9"/>
    <property type="match status" value="1"/>
</dbReference>
<evidence type="ECO:0000259" key="5">
    <source>
        <dbReference type="PROSITE" id="PS51379"/>
    </source>
</evidence>
<sequence>MTIFYFTATGNCLEIVKKIGGKGVSIPAILKGDQFDFEDDVIGLVVPNHHANIPIHVKEFMNKAQLKANYFFGIVTYGENNADANEKLLKAGKHCGISFDYINSIKMVDSSFVYWDIKKQIDTLPKKKVDEHLTIIRNEINQRQKRIYGVNFANRATGFIASIVSQETKHNERFYIEEDKCIQCGICLKVCPIDNIMMGDYPMIQDKCIRCGACTHNCPQNAIRYRGEKSRDRFRNQNVKLSEIINANDFVYSES</sequence>
<evidence type="ECO:0000256" key="3">
    <source>
        <dbReference type="ARBA" id="ARBA00023004"/>
    </source>
</evidence>
<feature type="domain" description="4Fe-4S ferredoxin-type" evidence="5">
    <location>
        <begin position="205"/>
        <end position="228"/>
    </location>
</feature>
<dbReference type="OrthoDB" id="9761899at2"/>
<protein>
    <submittedName>
        <fullName evidence="6">4Fe-4S binding domain-containing protein</fullName>
    </submittedName>
</protein>
<reference evidence="6 7" key="1">
    <citation type="submission" date="2016-11" db="EMBL/GenBank/DDBJ databases">
        <authorList>
            <person name="Jaros S."/>
            <person name="Januszkiewicz K."/>
            <person name="Wedrychowicz H."/>
        </authorList>
    </citation>
    <scope>NUCLEOTIDE SEQUENCE [LARGE SCALE GENOMIC DNA]</scope>
    <source>
        <strain evidence="6 7">DSM 26991</strain>
    </source>
</reference>
<dbReference type="Proteomes" id="UP000184509">
    <property type="component" value="Unassembled WGS sequence"/>
</dbReference>
<dbReference type="GO" id="GO:0046872">
    <property type="term" value="F:metal ion binding"/>
    <property type="evidence" value="ECO:0007669"/>
    <property type="project" value="UniProtKB-KW"/>
</dbReference>
<keyword evidence="1" id="KW-0004">4Fe-4S</keyword>
<evidence type="ECO:0000256" key="2">
    <source>
        <dbReference type="ARBA" id="ARBA00022723"/>
    </source>
</evidence>
<gene>
    <name evidence="6" type="ORF">SAMN05444405_11645</name>
</gene>
<keyword evidence="4" id="KW-0411">Iron-sulfur</keyword>
<dbReference type="InterPro" id="IPR047964">
    <property type="entry name" value="EFR1-like"/>
</dbReference>
<dbReference type="InterPro" id="IPR017896">
    <property type="entry name" value="4Fe4S_Fe-S-bd"/>
</dbReference>
<evidence type="ECO:0000256" key="1">
    <source>
        <dbReference type="ARBA" id="ARBA00022485"/>
    </source>
</evidence>
<dbReference type="STRING" id="1297750.SAMN05444405_11645"/>
<name>A0A1M5FCM2_9BACE</name>
<dbReference type="InterPro" id="IPR029039">
    <property type="entry name" value="Flavoprotein-like_sf"/>
</dbReference>
<dbReference type="InterPro" id="IPR050572">
    <property type="entry name" value="Fe-S_Ferredoxin"/>
</dbReference>
<dbReference type="GO" id="GO:0051539">
    <property type="term" value="F:4 iron, 4 sulfur cluster binding"/>
    <property type="evidence" value="ECO:0007669"/>
    <property type="project" value="UniProtKB-KW"/>
</dbReference>
<dbReference type="Gene3D" id="3.30.70.20">
    <property type="match status" value="2"/>
</dbReference>
<dbReference type="AlphaFoldDB" id="A0A1M5FCM2"/>
<dbReference type="InterPro" id="IPR017900">
    <property type="entry name" value="4Fe4S_Fe_S_CS"/>
</dbReference>
<dbReference type="SUPFAM" id="SSF52218">
    <property type="entry name" value="Flavoproteins"/>
    <property type="match status" value="1"/>
</dbReference>
<feature type="domain" description="4Fe-4S ferredoxin-type" evidence="5">
    <location>
        <begin position="172"/>
        <end position="201"/>
    </location>
</feature>
<dbReference type="PANTHER" id="PTHR43687:SF1">
    <property type="entry name" value="FERREDOXIN III"/>
    <property type="match status" value="1"/>
</dbReference>
<evidence type="ECO:0000256" key="4">
    <source>
        <dbReference type="ARBA" id="ARBA00023014"/>
    </source>
</evidence>
<dbReference type="PROSITE" id="PS00198">
    <property type="entry name" value="4FE4S_FER_1"/>
    <property type="match status" value="2"/>
</dbReference>
<organism evidence="6 7">
    <name type="scientific">Bacteroides luti</name>
    <dbReference type="NCBI Taxonomy" id="1297750"/>
    <lineage>
        <taxon>Bacteria</taxon>
        <taxon>Pseudomonadati</taxon>
        <taxon>Bacteroidota</taxon>
        <taxon>Bacteroidia</taxon>
        <taxon>Bacteroidales</taxon>
        <taxon>Bacteroidaceae</taxon>
        <taxon>Bacteroides</taxon>
    </lineage>
</organism>
<dbReference type="EMBL" id="FQTV01000016">
    <property type="protein sequence ID" value="SHF89158.1"/>
    <property type="molecule type" value="Genomic_DNA"/>
</dbReference>
<dbReference type="PROSITE" id="PS51379">
    <property type="entry name" value="4FE4S_FER_2"/>
    <property type="match status" value="2"/>
</dbReference>
<keyword evidence="3" id="KW-0408">Iron</keyword>
<keyword evidence="7" id="KW-1185">Reference proteome</keyword>
<evidence type="ECO:0000313" key="6">
    <source>
        <dbReference type="EMBL" id="SHF89158.1"/>
    </source>
</evidence>
<dbReference type="PANTHER" id="PTHR43687">
    <property type="entry name" value="ADENYLYLSULFATE REDUCTASE, BETA SUBUNIT"/>
    <property type="match status" value="1"/>
</dbReference>
<dbReference type="RefSeq" id="WP_073403299.1">
    <property type="nucleotide sequence ID" value="NZ_FQTV01000016.1"/>
</dbReference>
<evidence type="ECO:0000313" key="7">
    <source>
        <dbReference type="Proteomes" id="UP000184509"/>
    </source>
</evidence>
<keyword evidence="2" id="KW-0479">Metal-binding</keyword>
<proteinExistence type="predicted"/>
<accession>A0A1M5FCM2</accession>